<dbReference type="KEGG" id="hdh:G5B40_04045"/>
<protein>
    <submittedName>
        <fullName evidence="1">DUF3553 domain-containing protein</fullName>
    </submittedName>
</protein>
<evidence type="ECO:0000313" key="2">
    <source>
        <dbReference type="Proteomes" id="UP000503336"/>
    </source>
</evidence>
<dbReference type="Proteomes" id="UP000503336">
    <property type="component" value="Chromosome"/>
</dbReference>
<dbReference type="EMBL" id="CP049056">
    <property type="protein sequence ID" value="QIE54683.1"/>
    <property type="molecule type" value="Genomic_DNA"/>
</dbReference>
<keyword evidence="2" id="KW-1185">Reference proteome</keyword>
<reference evidence="1 2" key="1">
    <citation type="submission" date="2020-02" db="EMBL/GenBank/DDBJ databases">
        <title>complete genome sequence of Rhodobacteraceae bacterium.</title>
        <authorList>
            <person name="Park J."/>
            <person name="Kim Y.-S."/>
            <person name="Kim K.-H."/>
        </authorList>
    </citation>
    <scope>NUCLEOTIDE SEQUENCE [LARGE SCALE GENOMIC DNA]</scope>
    <source>
        <strain evidence="1 2">RR4-56</strain>
    </source>
</reference>
<name>A0A7L5BUK4_9RHOB</name>
<accession>A0A7L5BUK4</accession>
<evidence type="ECO:0000313" key="1">
    <source>
        <dbReference type="EMBL" id="QIE54683.1"/>
    </source>
</evidence>
<proteinExistence type="predicted"/>
<dbReference type="Pfam" id="PF12073">
    <property type="entry name" value="DUF3553"/>
    <property type="match status" value="1"/>
</dbReference>
<sequence length="59" mass="6231">MTAPYEPGAIVRSRARPDWGLGQVQSNIGGRITINFEHAGKLVLTGGAADLELVAPDWG</sequence>
<gene>
    <name evidence="1" type="ORF">G5B40_04045</name>
</gene>
<dbReference type="RefSeq" id="WP_165095330.1">
    <property type="nucleotide sequence ID" value="NZ_CP049056.1"/>
</dbReference>
<dbReference type="AlphaFoldDB" id="A0A7L5BUK4"/>
<organism evidence="1 2">
    <name type="scientific">Pikeienuella piscinae</name>
    <dbReference type="NCBI Taxonomy" id="2748098"/>
    <lineage>
        <taxon>Bacteria</taxon>
        <taxon>Pseudomonadati</taxon>
        <taxon>Pseudomonadota</taxon>
        <taxon>Alphaproteobacteria</taxon>
        <taxon>Rhodobacterales</taxon>
        <taxon>Paracoccaceae</taxon>
        <taxon>Pikeienuella</taxon>
    </lineage>
</organism>
<dbReference type="InterPro" id="IPR021938">
    <property type="entry name" value="DUF3553"/>
</dbReference>